<proteinExistence type="predicted"/>
<comment type="subcellular location">
    <subcellularLocation>
        <location evidence="2">Cell inner membrane</location>
        <topology evidence="2">Multi-pass membrane protein</topology>
    </subcellularLocation>
</comment>
<evidence type="ECO:0000256" key="5">
    <source>
        <dbReference type="ARBA" id="ARBA00022519"/>
    </source>
</evidence>
<dbReference type="Proteomes" id="UP001157353">
    <property type="component" value="Unassembled WGS sequence"/>
</dbReference>
<comment type="caution">
    <text evidence="18">The sequence shown here is derived from an EMBL/GenBank/DDBJ whole genome shotgun (WGS) entry which is preliminary data.</text>
</comment>
<evidence type="ECO:0000256" key="11">
    <source>
        <dbReference type="ARBA" id="ARBA00022840"/>
    </source>
</evidence>
<evidence type="ECO:0000259" key="17">
    <source>
        <dbReference type="PROSITE" id="PS50885"/>
    </source>
</evidence>
<dbReference type="Gene3D" id="3.30.565.10">
    <property type="entry name" value="Histidine kinase-like ATPase, C-terminal domain"/>
    <property type="match status" value="1"/>
</dbReference>
<dbReference type="GO" id="GO:0016301">
    <property type="term" value="F:kinase activity"/>
    <property type="evidence" value="ECO:0007669"/>
    <property type="project" value="UniProtKB-KW"/>
</dbReference>
<evidence type="ECO:0000313" key="19">
    <source>
        <dbReference type="Proteomes" id="UP001157353"/>
    </source>
</evidence>
<dbReference type="InterPro" id="IPR036097">
    <property type="entry name" value="HisK_dim/P_sf"/>
</dbReference>
<evidence type="ECO:0000256" key="14">
    <source>
        <dbReference type="ARBA" id="ARBA00023136"/>
    </source>
</evidence>
<sequence>MINRIFPKSLVGQISLIMLIGVMLVVSVSMQLYSNDRQRVLNFTSSDSTIERVSSLITILNNTPIELHKEIISASQGRGFYLSLGKKALVREQGSVELASNLKELLASDVDDIRIVAANIKHPERKKEKMTKHEKKRAELRERYNVKLTGSILLSEKHWLNFSSAIDEEVTHLPMQTIMWVVLFTFLILITMAWIVKRALKPIEALAIVAKKVGSERDFKNISEVGPSEIIPAIAAFNQMQANLSTFIDDRSKMLAAISHDLRTPITSLRLRLEFIEPGEDQIRMLETVHQMEKMLKATLDFAKDDAYKEAKQELEVVSLLATICDDYRDRGLDIQLFSADKLIFRLWPVAFRRVIENIINNSIAYGKDATGEVHISVEVSLESESLIISVSDTGEGIEESLFEEVIKPFVRLDKARDTQDSSVGLGLAISHGIVQAHAGKMTFKNLPAGGFNVQVSLPKS</sequence>
<dbReference type="EC" id="2.7.13.3" evidence="3"/>
<evidence type="ECO:0000256" key="7">
    <source>
        <dbReference type="ARBA" id="ARBA00022679"/>
    </source>
</evidence>
<dbReference type="InterPro" id="IPR050980">
    <property type="entry name" value="2C_sensor_his_kinase"/>
</dbReference>
<dbReference type="PANTHER" id="PTHR44936:SF5">
    <property type="entry name" value="SENSOR HISTIDINE KINASE ENVZ"/>
    <property type="match status" value="1"/>
</dbReference>
<feature type="domain" description="Histidine kinase" evidence="16">
    <location>
        <begin position="257"/>
        <end position="461"/>
    </location>
</feature>
<dbReference type="PROSITE" id="PS50109">
    <property type="entry name" value="HIS_KIN"/>
    <property type="match status" value="1"/>
</dbReference>
<keyword evidence="12 15" id="KW-1133">Transmembrane helix</keyword>
<dbReference type="InterPro" id="IPR036890">
    <property type="entry name" value="HATPase_C_sf"/>
</dbReference>
<keyword evidence="5" id="KW-0997">Cell inner membrane</keyword>
<dbReference type="EMBL" id="BSPQ01000005">
    <property type="protein sequence ID" value="GLS90648.1"/>
    <property type="molecule type" value="Genomic_DNA"/>
</dbReference>
<keyword evidence="19" id="KW-1185">Reference proteome</keyword>
<dbReference type="SUPFAM" id="SSF55874">
    <property type="entry name" value="ATPase domain of HSP90 chaperone/DNA topoisomerase II/histidine kinase"/>
    <property type="match status" value="1"/>
</dbReference>
<keyword evidence="14 15" id="KW-0472">Membrane</keyword>
<dbReference type="Pfam" id="PF00512">
    <property type="entry name" value="HisKA"/>
    <property type="match status" value="1"/>
</dbReference>
<dbReference type="SMART" id="SM00387">
    <property type="entry name" value="HATPase_c"/>
    <property type="match status" value="1"/>
</dbReference>
<dbReference type="InterPro" id="IPR003594">
    <property type="entry name" value="HATPase_dom"/>
</dbReference>
<organism evidence="18 19">
    <name type="scientific">Psychromonas marina</name>
    <dbReference type="NCBI Taxonomy" id="88364"/>
    <lineage>
        <taxon>Bacteria</taxon>
        <taxon>Pseudomonadati</taxon>
        <taxon>Pseudomonadota</taxon>
        <taxon>Gammaproteobacteria</taxon>
        <taxon>Alteromonadales</taxon>
        <taxon>Psychromonadaceae</taxon>
        <taxon>Psychromonas</taxon>
    </lineage>
</organism>
<keyword evidence="8 15" id="KW-0812">Transmembrane</keyword>
<keyword evidence="13" id="KW-0902">Two-component regulatory system</keyword>
<evidence type="ECO:0000256" key="15">
    <source>
        <dbReference type="SAM" id="Phobius"/>
    </source>
</evidence>
<name>A0ABQ6DZQ8_9GAMM</name>
<keyword evidence="11" id="KW-0067">ATP-binding</keyword>
<keyword evidence="4" id="KW-1003">Cell membrane</keyword>
<evidence type="ECO:0000256" key="12">
    <source>
        <dbReference type="ARBA" id="ARBA00022989"/>
    </source>
</evidence>
<evidence type="ECO:0000256" key="2">
    <source>
        <dbReference type="ARBA" id="ARBA00004429"/>
    </source>
</evidence>
<keyword evidence="9" id="KW-0547">Nucleotide-binding</keyword>
<evidence type="ECO:0000256" key="13">
    <source>
        <dbReference type="ARBA" id="ARBA00023012"/>
    </source>
</evidence>
<feature type="transmembrane region" description="Helical" evidence="15">
    <location>
        <begin position="177"/>
        <end position="196"/>
    </location>
</feature>
<dbReference type="Gene3D" id="1.10.287.130">
    <property type="match status" value="1"/>
</dbReference>
<evidence type="ECO:0000256" key="10">
    <source>
        <dbReference type="ARBA" id="ARBA00022777"/>
    </source>
</evidence>
<dbReference type="Gene3D" id="6.10.340.10">
    <property type="match status" value="1"/>
</dbReference>
<dbReference type="CDD" id="cd00082">
    <property type="entry name" value="HisKA"/>
    <property type="match status" value="1"/>
</dbReference>
<feature type="domain" description="HAMP" evidence="17">
    <location>
        <begin position="197"/>
        <end position="249"/>
    </location>
</feature>
<reference evidence="19" key="1">
    <citation type="journal article" date="2019" name="Int. J. Syst. Evol. Microbiol.">
        <title>The Global Catalogue of Microorganisms (GCM) 10K type strain sequencing project: providing services to taxonomists for standard genome sequencing and annotation.</title>
        <authorList>
            <consortium name="The Broad Institute Genomics Platform"/>
            <consortium name="The Broad Institute Genome Sequencing Center for Infectious Disease"/>
            <person name="Wu L."/>
            <person name="Ma J."/>
        </authorList>
    </citation>
    <scope>NUCLEOTIDE SEQUENCE [LARGE SCALE GENOMIC DNA]</scope>
    <source>
        <strain evidence="19">NBRC 103166</strain>
    </source>
</reference>
<dbReference type="InterPro" id="IPR004358">
    <property type="entry name" value="Sig_transdc_His_kin-like_C"/>
</dbReference>
<dbReference type="SMART" id="SM00388">
    <property type="entry name" value="HisKA"/>
    <property type="match status" value="1"/>
</dbReference>
<evidence type="ECO:0000256" key="1">
    <source>
        <dbReference type="ARBA" id="ARBA00000085"/>
    </source>
</evidence>
<evidence type="ECO:0000256" key="6">
    <source>
        <dbReference type="ARBA" id="ARBA00022553"/>
    </source>
</evidence>
<protein>
    <recommendedName>
        <fullName evidence="3">histidine kinase</fullName>
        <ecNumber evidence="3">2.7.13.3</ecNumber>
    </recommendedName>
</protein>
<dbReference type="SMART" id="SM00304">
    <property type="entry name" value="HAMP"/>
    <property type="match status" value="1"/>
</dbReference>
<gene>
    <name evidence="18" type="ORF">GCM10007916_17150</name>
</gene>
<dbReference type="PRINTS" id="PR00344">
    <property type="entry name" value="BCTRLSENSOR"/>
</dbReference>
<evidence type="ECO:0000313" key="18">
    <source>
        <dbReference type="EMBL" id="GLS90648.1"/>
    </source>
</evidence>
<dbReference type="SUPFAM" id="SSF47384">
    <property type="entry name" value="Homodimeric domain of signal transducing histidine kinase"/>
    <property type="match status" value="1"/>
</dbReference>
<keyword evidence="7" id="KW-0808">Transferase</keyword>
<dbReference type="InterPro" id="IPR003661">
    <property type="entry name" value="HisK_dim/P_dom"/>
</dbReference>
<evidence type="ECO:0000256" key="3">
    <source>
        <dbReference type="ARBA" id="ARBA00012438"/>
    </source>
</evidence>
<dbReference type="Pfam" id="PF02518">
    <property type="entry name" value="HATPase_c"/>
    <property type="match status" value="1"/>
</dbReference>
<dbReference type="PANTHER" id="PTHR44936">
    <property type="entry name" value="SENSOR PROTEIN CREC"/>
    <property type="match status" value="1"/>
</dbReference>
<evidence type="ECO:0000256" key="4">
    <source>
        <dbReference type="ARBA" id="ARBA00022475"/>
    </source>
</evidence>
<keyword evidence="6" id="KW-0597">Phosphoprotein</keyword>
<feature type="transmembrane region" description="Helical" evidence="15">
    <location>
        <begin position="12"/>
        <end position="33"/>
    </location>
</feature>
<dbReference type="InterPro" id="IPR003660">
    <property type="entry name" value="HAMP_dom"/>
</dbReference>
<comment type="catalytic activity">
    <reaction evidence="1">
        <text>ATP + protein L-histidine = ADP + protein N-phospho-L-histidine.</text>
        <dbReference type="EC" id="2.7.13.3"/>
    </reaction>
</comment>
<accession>A0ABQ6DZQ8</accession>
<dbReference type="PROSITE" id="PS50885">
    <property type="entry name" value="HAMP"/>
    <property type="match status" value="1"/>
</dbReference>
<dbReference type="InterPro" id="IPR005467">
    <property type="entry name" value="His_kinase_dom"/>
</dbReference>
<dbReference type="RefSeq" id="WP_284203770.1">
    <property type="nucleotide sequence ID" value="NZ_BSPQ01000005.1"/>
</dbReference>
<evidence type="ECO:0000256" key="9">
    <source>
        <dbReference type="ARBA" id="ARBA00022741"/>
    </source>
</evidence>
<evidence type="ECO:0000256" key="8">
    <source>
        <dbReference type="ARBA" id="ARBA00022692"/>
    </source>
</evidence>
<evidence type="ECO:0000259" key="16">
    <source>
        <dbReference type="PROSITE" id="PS50109"/>
    </source>
</evidence>
<keyword evidence="10 18" id="KW-0418">Kinase</keyword>